<dbReference type="SMART" id="SM00532">
    <property type="entry name" value="LIGANc"/>
    <property type="match status" value="1"/>
</dbReference>
<dbReference type="InterPro" id="IPR012340">
    <property type="entry name" value="NA-bd_OB-fold"/>
</dbReference>
<dbReference type="GO" id="GO:0046872">
    <property type="term" value="F:metal ion binding"/>
    <property type="evidence" value="ECO:0007669"/>
    <property type="project" value="UniProtKB-KW"/>
</dbReference>
<proteinExistence type="predicted"/>
<evidence type="ECO:0000256" key="1">
    <source>
        <dbReference type="ARBA" id="ARBA00001946"/>
    </source>
</evidence>
<dbReference type="Pfam" id="PF03119">
    <property type="entry name" value="DNA_ligase_ZBD"/>
    <property type="match status" value="1"/>
</dbReference>
<dbReference type="EMBL" id="CAEZWD010000109">
    <property type="protein sequence ID" value="CAB4653895.1"/>
    <property type="molecule type" value="Genomic_DNA"/>
</dbReference>
<dbReference type="Pfam" id="PF01653">
    <property type="entry name" value="DNA_ligase_aden"/>
    <property type="match status" value="1"/>
</dbReference>
<dbReference type="GO" id="GO:0005829">
    <property type="term" value="C:cytosol"/>
    <property type="evidence" value="ECO:0007669"/>
    <property type="project" value="TreeGrafter"/>
</dbReference>
<dbReference type="AlphaFoldDB" id="A0A6J6L0K7"/>
<dbReference type="InterPro" id="IPR013839">
    <property type="entry name" value="DNAligase_adenylation"/>
</dbReference>
<evidence type="ECO:0000256" key="6">
    <source>
        <dbReference type="ARBA" id="ARBA00022763"/>
    </source>
</evidence>
<evidence type="ECO:0000259" key="12">
    <source>
        <dbReference type="PROSITE" id="PS50172"/>
    </source>
</evidence>
<evidence type="ECO:0000256" key="8">
    <source>
        <dbReference type="ARBA" id="ARBA00022842"/>
    </source>
</evidence>
<keyword evidence="3" id="KW-0436">Ligase</keyword>
<dbReference type="FunFam" id="2.40.50.140:FF:000012">
    <property type="entry name" value="DNA ligase"/>
    <property type="match status" value="1"/>
</dbReference>
<dbReference type="PROSITE" id="PS50172">
    <property type="entry name" value="BRCT"/>
    <property type="match status" value="1"/>
</dbReference>
<evidence type="ECO:0000256" key="4">
    <source>
        <dbReference type="ARBA" id="ARBA00022705"/>
    </source>
</evidence>
<comment type="cofactor">
    <cofactor evidence="1">
        <name>Mg(2+)</name>
        <dbReference type="ChEBI" id="CHEBI:18420"/>
    </cofactor>
</comment>
<keyword evidence="4" id="KW-0235">DNA replication</keyword>
<evidence type="ECO:0000313" key="13">
    <source>
        <dbReference type="EMBL" id="CAB4653895.1"/>
    </source>
</evidence>
<evidence type="ECO:0000256" key="5">
    <source>
        <dbReference type="ARBA" id="ARBA00022723"/>
    </source>
</evidence>
<dbReference type="SUPFAM" id="SSF56091">
    <property type="entry name" value="DNA ligase/mRNA capping enzyme, catalytic domain"/>
    <property type="match status" value="1"/>
</dbReference>
<organism evidence="13">
    <name type="scientific">freshwater metagenome</name>
    <dbReference type="NCBI Taxonomy" id="449393"/>
    <lineage>
        <taxon>unclassified sequences</taxon>
        <taxon>metagenomes</taxon>
        <taxon>ecological metagenomes</taxon>
    </lineage>
</organism>
<dbReference type="Gene3D" id="3.30.1490.70">
    <property type="match status" value="1"/>
</dbReference>
<dbReference type="InterPro" id="IPR004150">
    <property type="entry name" value="NAD_DNA_ligase_OB"/>
</dbReference>
<dbReference type="SUPFAM" id="SSF50249">
    <property type="entry name" value="Nucleic acid-binding proteins"/>
    <property type="match status" value="1"/>
</dbReference>
<dbReference type="InterPro" id="IPR041663">
    <property type="entry name" value="DisA/LigA_HHH"/>
</dbReference>
<keyword evidence="7" id="KW-0862">Zinc</keyword>
<reference evidence="13" key="1">
    <citation type="submission" date="2020-05" db="EMBL/GenBank/DDBJ databases">
        <authorList>
            <person name="Chiriac C."/>
            <person name="Salcher M."/>
            <person name="Ghai R."/>
            <person name="Kavagutti S V."/>
        </authorList>
    </citation>
    <scope>NUCLEOTIDE SEQUENCE</scope>
</reference>
<evidence type="ECO:0000256" key="11">
    <source>
        <dbReference type="ARBA" id="ARBA00034005"/>
    </source>
</evidence>
<evidence type="ECO:0000256" key="2">
    <source>
        <dbReference type="ARBA" id="ARBA00012722"/>
    </source>
</evidence>
<keyword evidence="9" id="KW-0520">NAD</keyword>
<dbReference type="Gene3D" id="2.40.50.140">
    <property type="entry name" value="Nucleic acid-binding proteins"/>
    <property type="match status" value="1"/>
</dbReference>
<dbReference type="Gene3D" id="6.20.10.30">
    <property type="match status" value="1"/>
</dbReference>
<gene>
    <name evidence="13" type="ORF">UFOPK2171_00796</name>
</gene>
<dbReference type="SUPFAM" id="SSF47781">
    <property type="entry name" value="RuvA domain 2-like"/>
    <property type="match status" value="1"/>
</dbReference>
<dbReference type="Pfam" id="PF03120">
    <property type="entry name" value="OB_DNA_ligase"/>
    <property type="match status" value="1"/>
</dbReference>
<dbReference type="CDD" id="cd17748">
    <property type="entry name" value="BRCT_DNA_ligase_like"/>
    <property type="match status" value="1"/>
</dbReference>
<dbReference type="Gene3D" id="1.10.150.20">
    <property type="entry name" value="5' to 3' exonuclease, C-terminal subdomain"/>
    <property type="match status" value="2"/>
</dbReference>
<evidence type="ECO:0000256" key="10">
    <source>
        <dbReference type="ARBA" id="ARBA00023204"/>
    </source>
</evidence>
<evidence type="ECO:0000256" key="7">
    <source>
        <dbReference type="ARBA" id="ARBA00022833"/>
    </source>
</evidence>
<dbReference type="InterPro" id="IPR003583">
    <property type="entry name" value="Hlx-hairpin-Hlx_DNA-bd_motif"/>
</dbReference>
<dbReference type="FunFam" id="1.10.150.20:FF:000006">
    <property type="entry name" value="DNA ligase"/>
    <property type="match status" value="1"/>
</dbReference>
<dbReference type="InterPro" id="IPR036420">
    <property type="entry name" value="BRCT_dom_sf"/>
</dbReference>
<dbReference type="GO" id="GO:0006260">
    <property type="term" value="P:DNA replication"/>
    <property type="evidence" value="ECO:0007669"/>
    <property type="project" value="UniProtKB-KW"/>
</dbReference>
<dbReference type="FunFam" id="3.40.50.10190:FF:000054">
    <property type="entry name" value="DNA ligase"/>
    <property type="match status" value="1"/>
</dbReference>
<dbReference type="InterPro" id="IPR013840">
    <property type="entry name" value="DNAligase_N"/>
</dbReference>
<dbReference type="GO" id="GO:0003677">
    <property type="term" value="F:DNA binding"/>
    <property type="evidence" value="ECO:0007669"/>
    <property type="project" value="InterPro"/>
</dbReference>
<evidence type="ECO:0000256" key="9">
    <source>
        <dbReference type="ARBA" id="ARBA00023027"/>
    </source>
</evidence>
<keyword evidence="5" id="KW-0479">Metal-binding</keyword>
<dbReference type="InterPro" id="IPR004149">
    <property type="entry name" value="Znf_DNAligase_C4"/>
</dbReference>
<dbReference type="NCBIfam" id="NF005932">
    <property type="entry name" value="PRK07956.1"/>
    <property type="match status" value="1"/>
</dbReference>
<feature type="domain" description="BRCT" evidence="12">
    <location>
        <begin position="339"/>
        <end position="414"/>
    </location>
</feature>
<dbReference type="SMART" id="SM00292">
    <property type="entry name" value="BRCT"/>
    <property type="match status" value="1"/>
</dbReference>
<name>A0A6J6L0K7_9ZZZZ</name>
<dbReference type="SUPFAM" id="SSF52113">
    <property type="entry name" value="BRCT domain"/>
    <property type="match status" value="1"/>
</dbReference>
<keyword evidence="6" id="KW-0227">DNA damage</keyword>
<dbReference type="GO" id="GO:0003911">
    <property type="term" value="F:DNA ligase (NAD+) activity"/>
    <property type="evidence" value="ECO:0007669"/>
    <property type="project" value="UniProtKB-EC"/>
</dbReference>
<keyword evidence="10" id="KW-0234">DNA repair</keyword>
<evidence type="ECO:0000256" key="3">
    <source>
        <dbReference type="ARBA" id="ARBA00022598"/>
    </source>
</evidence>
<protein>
    <recommendedName>
        <fullName evidence="2">DNA ligase (NAD(+))</fullName>
        <ecNumber evidence="2">6.5.1.2</ecNumber>
    </recommendedName>
</protein>
<dbReference type="PANTHER" id="PTHR23389">
    <property type="entry name" value="CHROMOSOME TRANSMISSION FIDELITY FACTOR 18"/>
    <property type="match status" value="1"/>
</dbReference>
<dbReference type="InterPro" id="IPR001357">
    <property type="entry name" value="BRCT_dom"/>
</dbReference>
<dbReference type="Pfam" id="PF12826">
    <property type="entry name" value="HHH_2"/>
    <property type="match status" value="1"/>
</dbReference>
<dbReference type="InterPro" id="IPR010994">
    <property type="entry name" value="RuvA_2-like"/>
</dbReference>
<dbReference type="EC" id="6.5.1.2" evidence="2"/>
<comment type="catalytic activity">
    <reaction evidence="11">
        <text>NAD(+) + (deoxyribonucleotide)n-3'-hydroxyl + 5'-phospho-(deoxyribonucleotide)m = (deoxyribonucleotide)n+m + AMP + beta-nicotinamide D-nucleotide.</text>
        <dbReference type="EC" id="6.5.1.2"/>
    </reaction>
</comment>
<dbReference type="SMART" id="SM00278">
    <property type="entry name" value="HhH1"/>
    <property type="match status" value="2"/>
</dbReference>
<keyword evidence="8" id="KW-0460">Magnesium</keyword>
<dbReference type="PANTHER" id="PTHR23389:SF9">
    <property type="entry name" value="DNA LIGASE"/>
    <property type="match status" value="1"/>
</dbReference>
<sequence length="429" mass="46741">MKSIKEVKDYIKHHGEHRHDIEHDIDGVVIKIDSLNEQQELGYTARAPRWAIAFKYPPTVVRTRLIDIGVQVGRTGRITPRAAVEPVLVAGSTVSFATLHNGYEVKRKGVLLGDMIFLRKAGDVIPEILGPVVELRDGSEREFVMPTKCPECGSKLATEKEDDKDLRCLNTRSCPAQLRGRLEHLGSRSVLDIEGLGEKAARALLEEKVISDEGDLFALTADDLQRSDFFVKGANRELAENAKLLLSQLELAKTKPLWRFICALSMRHIGPPTAQALTREFNSLDEIAQAPAEQLARVEGIGQTIADSISQWFAEPWHLDIIQKWKASGVVLEQTQVESGPMPLAGLTIVVTGTLEDFTRDGAAEEITSRGGKASGSVSKNTDFVVVGPGAGSKEAKAVELGRPILDEAGFKILLADGPDAAKAHLGLN</sequence>
<dbReference type="Pfam" id="PF00533">
    <property type="entry name" value="BRCT"/>
    <property type="match status" value="1"/>
</dbReference>
<dbReference type="Gene3D" id="3.40.50.10190">
    <property type="entry name" value="BRCT domain"/>
    <property type="match status" value="1"/>
</dbReference>
<dbReference type="GO" id="GO:0006281">
    <property type="term" value="P:DNA repair"/>
    <property type="evidence" value="ECO:0007669"/>
    <property type="project" value="UniProtKB-KW"/>
</dbReference>
<accession>A0A6J6L0K7</accession>